<dbReference type="Proteomes" id="UP000199079">
    <property type="component" value="Unassembled WGS sequence"/>
</dbReference>
<reference evidence="4" key="1">
    <citation type="submission" date="2016-10" db="EMBL/GenBank/DDBJ databases">
        <authorList>
            <person name="Varghese N."/>
            <person name="Submissions S."/>
        </authorList>
    </citation>
    <scope>NUCLEOTIDE SEQUENCE [LARGE SCALE GENOMIC DNA]</scope>
    <source>
        <strain evidence="4">DC30,IBRC 10041,KCTC 4046</strain>
    </source>
</reference>
<keyword evidence="4" id="KW-1185">Reference proteome</keyword>
<feature type="transmembrane region" description="Helical" evidence="2">
    <location>
        <begin position="69"/>
        <end position="90"/>
    </location>
</feature>
<name>A0A1H3DL82_9EURY</name>
<proteinExistence type="predicted"/>
<keyword evidence="2" id="KW-0812">Transmembrane</keyword>
<accession>A0A1H3DL82</accession>
<feature type="compositionally biased region" description="Basic and acidic residues" evidence="1">
    <location>
        <begin position="314"/>
        <end position="326"/>
    </location>
</feature>
<organism evidence="3 4">
    <name type="scientific">Halopenitus persicus</name>
    <dbReference type="NCBI Taxonomy" id="1048396"/>
    <lineage>
        <taxon>Archaea</taxon>
        <taxon>Methanobacteriati</taxon>
        <taxon>Methanobacteriota</taxon>
        <taxon>Stenosarchaea group</taxon>
        <taxon>Halobacteria</taxon>
        <taxon>Halobacteriales</taxon>
        <taxon>Haloferacaceae</taxon>
        <taxon>Halopenitus</taxon>
    </lineage>
</organism>
<gene>
    <name evidence="3" type="ORF">SAMN05216564_10150</name>
</gene>
<evidence type="ECO:0000313" key="3">
    <source>
        <dbReference type="EMBL" id="SDX67090.1"/>
    </source>
</evidence>
<evidence type="ECO:0000256" key="1">
    <source>
        <dbReference type="SAM" id="MobiDB-lite"/>
    </source>
</evidence>
<evidence type="ECO:0000313" key="4">
    <source>
        <dbReference type="Proteomes" id="UP000199079"/>
    </source>
</evidence>
<protein>
    <submittedName>
        <fullName evidence="3">Uncharacterized membrane protein</fullName>
    </submittedName>
</protein>
<sequence>MRTDRPLVGTLRRGFLTGVAVLVPLVITLIVLTIAFNYVYHYLDLFSNAILPFSPRIVVPFVGAIGRELLVEIATPIVLFLIILGVGVAVNASRYGALAVDYFDHLVERVPGIGAVYESFRRMSDVMLESDGENFQEVVLVEFPTDDTYTLAFVTSRTPAAIAEPAGNEREGMRTLFMPMAPNPVMGGHVLFVPESRIVDVDLTVEEGIQALVTSGVAIGDEAGADAGGGPTSDGVAAETLRDLSRLDHVEQRMNPTAAARATTDQDRTMSDRAERYDEAVTPSTAETPDAIVRRERDAEDESGSKPQGPTPAERADRRATDRDATETPPSERAGRDPRDRDRTDVPPERRGRSDQGSEGGDEGPESEDGGPESEDEGPESENEGPESKNEEGGSA</sequence>
<dbReference type="RefSeq" id="WP_092730167.1">
    <property type="nucleotide sequence ID" value="NZ_FNPC01000001.1"/>
</dbReference>
<keyword evidence="2" id="KW-1133">Transmembrane helix</keyword>
<dbReference type="Pfam" id="PF04367">
    <property type="entry name" value="DUF502"/>
    <property type="match status" value="1"/>
</dbReference>
<dbReference type="AlphaFoldDB" id="A0A1H3DL82"/>
<dbReference type="PANTHER" id="PTHR31876">
    <property type="entry name" value="COV-LIKE PROTEIN 1"/>
    <property type="match status" value="1"/>
</dbReference>
<keyword evidence="2" id="KW-0472">Membrane</keyword>
<feature type="compositionally biased region" description="Basic and acidic residues" evidence="1">
    <location>
        <begin position="333"/>
        <end position="356"/>
    </location>
</feature>
<dbReference type="PANTHER" id="PTHR31876:SF26">
    <property type="entry name" value="PROTEIN LIKE COV 2"/>
    <property type="match status" value="1"/>
</dbReference>
<dbReference type="OrthoDB" id="51558at2157"/>
<feature type="compositionally biased region" description="Basic and acidic residues" evidence="1">
    <location>
        <begin position="264"/>
        <end position="279"/>
    </location>
</feature>
<dbReference type="EMBL" id="FNPC01000001">
    <property type="protein sequence ID" value="SDX67090.1"/>
    <property type="molecule type" value="Genomic_DNA"/>
</dbReference>
<dbReference type="InterPro" id="IPR007462">
    <property type="entry name" value="COV1-like"/>
</dbReference>
<feature type="region of interest" description="Disordered" evidence="1">
    <location>
        <begin position="245"/>
        <end position="396"/>
    </location>
</feature>
<feature type="transmembrane region" description="Helical" evidence="2">
    <location>
        <begin position="15"/>
        <end position="39"/>
    </location>
</feature>
<evidence type="ECO:0000256" key="2">
    <source>
        <dbReference type="SAM" id="Phobius"/>
    </source>
</evidence>
<feature type="compositionally biased region" description="Basic and acidic residues" evidence="1">
    <location>
        <begin position="386"/>
        <end position="396"/>
    </location>
</feature>
<feature type="compositionally biased region" description="Acidic residues" evidence="1">
    <location>
        <begin position="360"/>
        <end position="385"/>
    </location>
</feature>